<dbReference type="PROSITE" id="PS01070">
    <property type="entry name" value="NUCLEASE_NON_SPEC"/>
    <property type="match status" value="1"/>
</dbReference>
<proteinExistence type="predicted"/>
<sequence length="222" mass="22919">MSPRLLFPDAEAAADALTFAGRLAAVDTEGSVRLQGASGVLVMTAGVLAPRGLLEAMPTVLAMRVLPVDPELECDLTVSATGLTGTDSRTEVALPETAVRAAWAGVSPPRSGWTSAGSVGAAVLAARAQWGMAAVAHDLPVDPGEDVVRAVRAKIWGEPDPDIADLPRGVAFAAVSMGFVHGEEDAPLYSAPGWTRLSLDRGHILVRGPVRSGLTQVRATGR</sequence>
<evidence type="ECO:0000313" key="3">
    <source>
        <dbReference type="EMBL" id="KAA9135033.1"/>
    </source>
</evidence>
<dbReference type="EMBL" id="VYUY01000006">
    <property type="protein sequence ID" value="KAA9135033.1"/>
    <property type="molecule type" value="Genomic_DNA"/>
</dbReference>
<dbReference type="InterPro" id="IPR018524">
    <property type="entry name" value="DNA/RNA_endonuclease_AS"/>
</dbReference>
<keyword evidence="4" id="KW-1185">Reference proteome</keyword>
<feature type="domain" description="DUF8010" evidence="1">
    <location>
        <begin position="3"/>
        <end position="105"/>
    </location>
</feature>
<organism evidence="3 4">
    <name type="scientific">Microbacterium caowuchunii</name>
    <dbReference type="NCBI Taxonomy" id="2614638"/>
    <lineage>
        <taxon>Bacteria</taxon>
        <taxon>Bacillati</taxon>
        <taxon>Actinomycetota</taxon>
        <taxon>Actinomycetes</taxon>
        <taxon>Micrococcales</taxon>
        <taxon>Microbacteriaceae</taxon>
        <taxon>Microbacterium</taxon>
    </lineage>
</organism>
<evidence type="ECO:0000313" key="4">
    <source>
        <dbReference type="Proteomes" id="UP000326838"/>
    </source>
</evidence>
<dbReference type="Pfam" id="PF26572">
    <property type="entry name" value="DUF8185"/>
    <property type="match status" value="1"/>
</dbReference>
<dbReference type="GO" id="GO:0046872">
    <property type="term" value="F:metal ion binding"/>
    <property type="evidence" value="ECO:0007669"/>
    <property type="project" value="InterPro"/>
</dbReference>
<dbReference type="GO" id="GO:0016787">
    <property type="term" value="F:hydrolase activity"/>
    <property type="evidence" value="ECO:0007669"/>
    <property type="project" value="InterPro"/>
</dbReference>
<dbReference type="GO" id="GO:0003676">
    <property type="term" value="F:nucleic acid binding"/>
    <property type="evidence" value="ECO:0007669"/>
    <property type="project" value="InterPro"/>
</dbReference>
<reference evidence="4" key="1">
    <citation type="submission" date="2019-09" db="EMBL/GenBank/DDBJ databases">
        <title>Mumia zhuanghuii sp. nov. isolated from the intestinal contents of plateau pika (Ochotona curzoniae) in the Qinghai-Tibet plateau of China.</title>
        <authorList>
            <person name="Tian Z."/>
        </authorList>
    </citation>
    <scope>NUCLEOTIDE SEQUENCE [LARGE SCALE GENOMIC DNA]</scope>
    <source>
        <strain evidence="4">L-033</strain>
    </source>
</reference>
<dbReference type="InterPro" id="IPR058498">
    <property type="entry name" value="DUF8185"/>
</dbReference>
<dbReference type="RefSeq" id="WP_150892388.1">
    <property type="nucleotide sequence ID" value="NZ_VYUY01000006.1"/>
</dbReference>
<evidence type="ECO:0000259" key="1">
    <source>
        <dbReference type="Pfam" id="PF26035"/>
    </source>
</evidence>
<protein>
    <submittedName>
        <fullName evidence="3">Uncharacterized protein</fullName>
    </submittedName>
</protein>
<gene>
    <name evidence="3" type="ORF">F6B40_04985</name>
</gene>
<dbReference type="InterPro" id="IPR058323">
    <property type="entry name" value="DUF8010"/>
</dbReference>
<dbReference type="AlphaFoldDB" id="A0A5N0TIS9"/>
<dbReference type="Proteomes" id="UP000326838">
    <property type="component" value="Unassembled WGS sequence"/>
</dbReference>
<comment type="caution">
    <text evidence="3">The sequence shown here is derived from an EMBL/GenBank/DDBJ whole genome shotgun (WGS) entry which is preliminary data.</text>
</comment>
<evidence type="ECO:0000259" key="2">
    <source>
        <dbReference type="Pfam" id="PF26572"/>
    </source>
</evidence>
<dbReference type="Pfam" id="PF26035">
    <property type="entry name" value="DUF8010"/>
    <property type="match status" value="1"/>
</dbReference>
<accession>A0A5N0TIS9</accession>
<name>A0A5N0TIS9_9MICO</name>
<feature type="domain" description="DUF8185" evidence="2">
    <location>
        <begin position="108"/>
        <end position="209"/>
    </location>
</feature>